<comment type="caution">
    <text evidence="3">The sequence shown here is derived from an EMBL/GenBank/DDBJ whole genome shotgun (WGS) entry which is preliminary data.</text>
</comment>
<dbReference type="InterPro" id="IPR013099">
    <property type="entry name" value="K_chnl_dom"/>
</dbReference>
<evidence type="ECO:0000256" key="1">
    <source>
        <dbReference type="SAM" id="Phobius"/>
    </source>
</evidence>
<dbReference type="Proteomes" id="UP000292627">
    <property type="component" value="Unassembled WGS sequence"/>
</dbReference>
<keyword evidence="3" id="KW-0407">Ion channel</keyword>
<evidence type="ECO:0000313" key="3">
    <source>
        <dbReference type="EMBL" id="TAA26997.1"/>
    </source>
</evidence>
<dbReference type="SUPFAM" id="SSF81324">
    <property type="entry name" value="Voltage-gated potassium channels"/>
    <property type="match status" value="1"/>
</dbReference>
<name>A0A4Q8LDK3_9GAMM</name>
<dbReference type="EMBL" id="SHMC01000002">
    <property type="protein sequence ID" value="TAA26997.1"/>
    <property type="molecule type" value="Genomic_DNA"/>
</dbReference>
<feature type="transmembrane region" description="Helical" evidence="1">
    <location>
        <begin position="197"/>
        <end position="218"/>
    </location>
</feature>
<gene>
    <name evidence="3" type="ORF">EA660_07265</name>
</gene>
<keyword evidence="1" id="KW-0812">Transmembrane</keyword>
<reference evidence="3 4" key="1">
    <citation type="submission" date="2019-02" db="EMBL/GenBank/DDBJ databases">
        <title>WGS of Pseudoxanthomonas species novum from clinical isolates.</title>
        <authorList>
            <person name="Bernier A.-M."/>
            <person name="Bernard K."/>
            <person name="Vachon A."/>
        </authorList>
    </citation>
    <scope>NUCLEOTIDE SEQUENCE [LARGE SCALE GENOMIC DNA]</scope>
    <source>
        <strain evidence="3 4">NML171200</strain>
    </source>
</reference>
<evidence type="ECO:0000313" key="4">
    <source>
        <dbReference type="Proteomes" id="UP000292627"/>
    </source>
</evidence>
<dbReference type="GO" id="GO:0034220">
    <property type="term" value="P:monoatomic ion transmembrane transport"/>
    <property type="evidence" value="ECO:0007669"/>
    <property type="project" value="UniProtKB-KW"/>
</dbReference>
<dbReference type="RefSeq" id="WP_130550849.1">
    <property type="nucleotide sequence ID" value="NZ_SHMC01000002.1"/>
</dbReference>
<keyword evidence="3" id="KW-0813">Transport</keyword>
<dbReference type="AlphaFoldDB" id="A0A4Q8LDK3"/>
<protein>
    <submittedName>
        <fullName evidence="3">Two pore domain potassium channel family protein</fullName>
    </submittedName>
</protein>
<organism evidence="3 4">
    <name type="scientific">Pseudoxanthomonas winnipegensis</name>
    <dbReference type="NCBI Taxonomy" id="2480810"/>
    <lineage>
        <taxon>Bacteria</taxon>
        <taxon>Pseudomonadati</taxon>
        <taxon>Pseudomonadota</taxon>
        <taxon>Gammaproteobacteria</taxon>
        <taxon>Lysobacterales</taxon>
        <taxon>Lysobacteraceae</taxon>
        <taxon>Pseudoxanthomonas</taxon>
    </lineage>
</organism>
<dbReference type="Pfam" id="PF07885">
    <property type="entry name" value="Ion_trans_2"/>
    <property type="match status" value="1"/>
</dbReference>
<accession>A0A4Q8LDK3</accession>
<keyword evidence="1" id="KW-1133">Transmembrane helix</keyword>
<feature type="transmembrane region" description="Helical" evidence="1">
    <location>
        <begin position="87"/>
        <end position="109"/>
    </location>
</feature>
<dbReference type="Gene3D" id="1.10.287.70">
    <property type="match status" value="1"/>
</dbReference>
<feature type="transmembrane region" description="Helical" evidence="1">
    <location>
        <begin position="63"/>
        <end position="81"/>
    </location>
</feature>
<feature type="domain" description="Potassium channel" evidence="2">
    <location>
        <begin position="134"/>
        <end position="212"/>
    </location>
</feature>
<feature type="transmembrane region" description="Helical" evidence="1">
    <location>
        <begin position="166"/>
        <end position="185"/>
    </location>
</feature>
<dbReference type="OrthoDB" id="4837979at2"/>
<feature type="transmembrane region" description="Helical" evidence="1">
    <location>
        <begin position="121"/>
        <end position="146"/>
    </location>
</feature>
<proteinExistence type="predicted"/>
<keyword evidence="1" id="KW-0472">Membrane</keyword>
<feature type="transmembrane region" description="Helical" evidence="1">
    <location>
        <begin position="36"/>
        <end position="56"/>
    </location>
</feature>
<evidence type="ECO:0000259" key="2">
    <source>
        <dbReference type="Pfam" id="PF07885"/>
    </source>
</evidence>
<sequence length="228" mass="24837">MRLDARSLRRHPSAMLLIVQLAGVLLYPAMNDTRTGQALLGAFGILVLALALWVVNRSPAVNWIAWLLALPSVACSLLGVTRQLPGLVTFAQAMECLLYFYTAASLIAYMLDDHRVTSDELFAAGATFTLLAWAFAFAFSVCQQWYPGSFSANGVTSGTRSWMELLYLSFSVLSAVGLSDIVPVLPQARALVMLEQFAGVMYIALVVSRLIALTTLRVRAQRGDRSDG</sequence>
<keyword evidence="3" id="KW-0406">Ion transport</keyword>